<evidence type="ECO:0000313" key="1">
    <source>
        <dbReference type="EMBL" id="MCY6957889.1"/>
    </source>
</evidence>
<protein>
    <recommendedName>
        <fullName evidence="3">DUF2922 domain-containing protein</fullName>
    </recommendedName>
</protein>
<reference evidence="1" key="1">
    <citation type="submission" date="2022-12" db="EMBL/GenBank/DDBJ databases">
        <title>Clostridium sp. nov., isolated from industrial wastewater.</title>
        <authorList>
            <person name="Jiayan W."/>
        </authorList>
    </citation>
    <scope>NUCLEOTIDE SEQUENCE</scope>
    <source>
        <strain evidence="1">ZC22-4</strain>
    </source>
</reference>
<organism evidence="1 2">
    <name type="scientific">Clostridium brassicae</name>
    <dbReference type="NCBI Taxonomy" id="2999072"/>
    <lineage>
        <taxon>Bacteria</taxon>
        <taxon>Bacillati</taxon>
        <taxon>Bacillota</taxon>
        <taxon>Clostridia</taxon>
        <taxon>Eubacteriales</taxon>
        <taxon>Clostridiaceae</taxon>
        <taxon>Clostridium</taxon>
    </lineage>
</organism>
<sequence>MINEQFKLSFKVEGEEKEITVVMQEISPFLISDMTSECLNTKGNNILPGEYIKLAIENGLIVSPKNLMEEIEKADEPIAVIGQLFGEVNSFSASPRKYKLQKIQEKSKEQSKGVESSNS</sequence>
<dbReference type="EMBL" id="JAPQFJ010000003">
    <property type="protein sequence ID" value="MCY6957889.1"/>
    <property type="molecule type" value="Genomic_DNA"/>
</dbReference>
<evidence type="ECO:0008006" key="3">
    <source>
        <dbReference type="Google" id="ProtNLM"/>
    </source>
</evidence>
<dbReference type="RefSeq" id="WP_268060291.1">
    <property type="nucleotide sequence ID" value="NZ_JAPQFJ010000003.1"/>
</dbReference>
<gene>
    <name evidence="1" type="ORF">OW729_04635</name>
</gene>
<evidence type="ECO:0000313" key="2">
    <source>
        <dbReference type="Proteomes" id="UP001144612"/>
    </source>
</evidence>
<name>A0ABT4DA35_9CLOT</name>
<dbReference type="Proteomes" id="UP001144612">
    <property type="component" value="Unassembled WGS sequence"/>
</dbReference>
<comment type="caution">
    <text evidence="1">The sequence shown here is derived from an EMBL/GenBank/DDBJ whole genome shotgun (WGS) entry which is preliminary data.</text>
</comment>
<keyword evidence="2" id="KW-1185">Reference proteome</keyword>
<accession>A0ABT4DA35</accession>
<proteinExistence type="predicted"/>